<dbReference type="EMBL" id="VCEJ01000002">
    <property type="protein sequence ID" value="TLV03110.1"/>
    <property type="molecule type" value="Genomic_DNA"/>
</dbReference>
<dbReference type="SUPFAM" id="SSF46689">
    <property type="entry name" value="Homeodomain-like"/>
    <property type="match status" value="2"/>
</dbReference>
<dbReference type="Gene3D" id="1.10.10.60">
    <property type="entry name" value="Homeodomain-like"/>
    <property type="match status" value="1"/>
</dbReference>
<dbReference type="PROSITE" id="PS01124">
    <property type="entry name" value="HTH_ARAC_FAMILY_2"/>
    <property type="match status" value="1"/>
</dbReference>
<comment type="caution">
    <text evidence="5">The sequence shown here is derived from an EMBL/GenBank/DDBJ whole genome shotgun (WGS) entry which is preliminary data.</text>
</comment>
<evidence type="ECO:0000256" key="1">
    <source>
        <dbReference type="ARBA" id="ARBA00023015"/>
    </source>
</evidence>
<proteinExistence type="predicted"/>
<keyword evidence="6" id="KW-1185">Reference proteome</keyword>
<dbReference type="RefSeq" id="WP_138364317.1">
    <property type="nucleotide sequence ID" value="NZ_VCEJ01000002.1"/>
</dbReference>
<accession>A0A5R9L4A5</accession>
<dbReference type="InterPro" id="IPR018060">
    <property type="entry name" value="HTH_AraC"/>
</dbReference>
<evidence type="ECO:0000256" key="3">
    <source>
        <dbReference type="ARBA" id="ARBA00023163"/>
    </source>
</evidence>
<dbReference type="OrthoDB" id="799767at2"/>
<dbReference type="PROSITE" id="PS00041">
    <property type="entry name" value="HTH_ARAC_FAMILY_1"/>
    <property type="match status" value="1"/>
</dbReference>
<reference evidence="5 6" key="1">
    <citation type="submission" date="2019-05" db="EMBL/GenBank/DDBJ databases">
        <authorList>
            <person name="Qu J.-H."/>
        </authorList>
    </citation>
    <scope>NUCLEOTIDE SEQUENCE [LARGE SCALE GENOMIC DNA]</scope>
    <source>
        <strain evidence="5 6">T17</strain>
    </source>
</reference>
<dbReference type="InterPro" id="IPR018062">
    <property type="entry name" value="HTH_AraC-typ_CS"/>
</dbReference>
<dbReference type="SMART" id="SM00342">
    <property type="entry name" value="HTH_ARAC"/>
    <property type="match status" value="1"/>
</dbReference>
<dbReference type="Pfam" id="PF12833">
    <property type="entry name" value="HTH_18"/>
    <property type="match status" value="1"/>
</dbReference>
<gene>
    <name evidence="5" type="ORF">FEN17_05725</name>
</gene>
<organism evidence="5 6">
    <name type="scientific">Dyadobacter luticola</name>
    <dbReference type="NCBI Taxonomy" id="1979387"/>
    <lineage>
        <taxon>Bacteria</taxon>
        <taxon>Pseudomonadati</taxon>
        <taxon>Bacteroidota</taxon>
        <taxon>Cytophagia</taxon>
        <taxon>Cytophagales</taxon>
        <taxon>Spirosomataceae</taxon>
        <taxon>Dyadobacter</taxon>
    </lineage>
</organism>
<evidence type="ECO:0000256" key="2">
    <source>
        <dbReference type="ARBA" id="ARBA00023125"/>
    </source>
</evidence>
<dbReference type="InterPro" id="IPR053142">
    <property type="entry name" value="PchR_regulatory_protein"/>
</dbReference>
<dbReference type="GO" id="GO:0003700">
    <property type="term" value="F:DNA-binding transcription factor activity"/>
    <property type="evidence" value="ECO:0007669"/>
    <property type="project" value="InterPro"/>
</dbReference>
<dbReference type="PANTHER" id="PTHR47893:SF1">
    <property type="entry name" value="REGULATORY PROTEIN PCHR"/>
    <property type="match status" value="1"/>
</dbReference>
<dbReference type="GO" id="GO:0043565">
    <property type="term" value="F:sequence-specific DNA binding"/>
    <property type="evidence" value="ECO:0007669"/>
    <property type="project" value="InterPro"/>
</dbReference>
<name>A0A5R9L4A5_9BACT</name>
<dbReference type="AlphaFoldDB" id="A0A5R9L4A5"/>
<dbReference type="PANTHER" id="PTHR47893">
    <property type="entry name" value="REGULATORY PROTEIN PCHR"/>
    <property type="match status" value="1"/>
</dbReference>
<evidence type="ECO:0000313" key="6">
    <source>
        <dbReference type="Proteomes" id="UP000306402"/>
    </source>
</evidence>
<feature type="domain" description="HTH araC/xylS-type" evidence="4">
    <location>
        <begin position="229"/>
        <end position="327"/>
    </location>
</feature>
<protein>
    <submittedName>
        <fullName evidence="5">Helix-turn-helix transcriptional regulator</fullName>
    </submittedName>
</protein>
<sequence>MVIQSDEIIDLISLRKLQSLDARLVSESPTDFTSGYHDKIGKISFKNSLFPHMHIMNLRWQTAQAVEVHESVSSENININFHVSGNLDTRFAGIGHELNMRPAKHNLVFSPEGGFVNKVGVNASVEMFHVSLEKNFFLQALGCNNIWSEMVHRNIQHNRPFSGITGTLDTTPNMQRLIHELRESRWSGPMRNLMIQSKILELLALQMDQFSSNNKIEEALKPGEQEKLLTLKMYLETHFLEDLSLTELSRVCLLNEFKLKKGFKALFGETVFGYVRKLRMDYAQKLLLDCSMTVEEVSDVLGYEHAQHFSTAFKKYAGVNPSQISGRRK</sequence>
<evidence type="ECO:0000313" key="5">
    <source>
        <dbReference type="EMBL" id="TLV03110.1"/>
    </source>
</evidence>
<keyword evidence="2" id="KW-0238">DNA-binding</keyword>
<keyword evidence="3" id="KW-0804">Transcription</keyword>
<dbReference type="Proteomes" id="UP000306402">
    <property type="component" value="Unassembled WGS sequence"/>
</dbReference>
<keyword evidence="1" id="KW-0805">Transcription regulation</keyword>
<dbReference type="InterPro" id="IPR009057">
    <property type="entry name" value="Homeodomain-like_sf"/>
</dbReference>
<evidence type="ECO:0000259" key="4">
    <source>
        <dbReference type="PROSITE" id="PS01124"/>
    </source>
</evidence>